<name>A0A4R6FHD5_9SPHN</name>
<dbReference type="Gene3D" id="3.40.50.1820">
    <property type="entry name" value="alpha/beta hydrolase"/>
    <property type="match status" value="1"/>
</dbReference>
<keyword evidence="3" id="KW-0732">Signal</keyword>
<evidence type="ECO:0000313" key="6">
    <source>
        <dbReference type="Proteomes" id="UP000295493"/>
    </source>
</evidence>
<dbReference type="PANTHER" id="PTHR48081:SF6">
    <property type="entry name" value="PEPTIDASE S9 PROLYL OLIGOPEPTIDASE CATALYTIC DOMAIN-CONTAINING PROTEIN"/>
    <property type="match status" value="1"/>
</dbReference>
<protein>
    <submittedName>
        <fullName evidence="5">Acetyl esterase/lipase</fullName>
    </submittedName>
</protein>
<feature type="domain" description="BD-FAE-like" evidence="4">
    <location>
        <begin position="92"/>
        <end position="286"/>
    </location>
</feature>
<organism evidence="5 6">
    <name type="scientific">Stakelama pacifica</name>
    <dbReference type="NCBI Taxonomy" id="517720"/>
    <lineage>
        <taxon>Bacteria</taxon>
        <taxon>Pseudomonadati</taxon>
        <taxon>Pseudomonadota</taxon>
        <taxon>Alphaproteobacteria</taxon>
        <taxon>Sphingomonadales</taxon>
        <taxon>Sphingomonadaceae</taxon>
        <taxon>Stakelama</taxon>
    </lineage>
</organism>
<feature type="signal peptide" evidence="3">
    <location>
        <begin position="1"/>
        <end position="27"/>
    </location>
</feature>
<proteinExistence type="predicted"/>
<dbReference type="InterPro" id="IPR029058">
    <property type="entry name" value="AB_hydrolase_fold"/>
</dbReference>
<evidence type="ECO:0000256" key="1">
    <source>
        <dbReference type="ARBA" id="ARBA00022801"/>
    </source>
</evidence>
<dbReference type="PANTHER" id="PTHR48081">
    <property type="entry name" value="AB HYDROLASE SUPERFAMILY PROTEIN C4A8.06C"/>
    <property type="match status" value="1"/>
</dbReference>
<dbReference type="OrthoDB" id="9771666at2"/>
<reference evidence="5 6" key="1">
    <citation type="submission" date="2019-03" db="EMBL/GenBank/DDBJ databases">
        <title>Genomic Encyclopedia of Type Strains, Phase IV (KMG-IV): sequencing the most valuable type-strain genomes for metagenomic binning, comparative biology and taxonomic classification.</title>
        <authorList>
            <person name="Goeker M."/>
        </authorList>
    </citation>
    <scope>NUCLEOTIDE SEQUENCE [LARGE SCALE GENOMIC DNA]</scope>
    <source>
        <strain evidence="5 6">DSM 25059</strain>
    </source>
</reference>
<dbReference type="InterPro" id="IPR050300">
    <property type="entry name" value="GDXG_lipolytic_enzyme"/>
</dbReference>
<dbReference type="Pfam" id="PF20434">
    <property type="entry name" value="BD-FAE"/>
    <property type="match status" value="1"/>
</dbReference>
<accession>A0A4R6FHD5</accession>
<dbReference type="EMBL" id="SNWD01000011">
    <property type="protein sequence ID" value="TDN79875.1"/>
    <property type="molecule type" value="Genomic_DNA"/>
</dbReference>
<feature type="chain" id="PRO_5020193864" evidence="3">
    <location>
        <begin position="28"/>
        <end position="334"/>
    </location>
</feature>
<feature type="region of interest" description="Disordered" evidence="2">
    <location>
        <begin position="26"/>
        <end position="77"/>
    </location>
</feature>
<comment type="caution">
    <text evidence="5">The sequence shown here is derived from an EMBL/GenBank/DDBJ whole genome shotgun (WGS) entry which is preliminary data.</text>
</comment>
<dbReference type="AlphaFoldDB" id="A0A4R6FHD5"/>
<dbReference type="Proteomes" id="UP000295493">
    <property type="component" value="Unassembled WGS sequence"/>
</dbReference>
<dbReference type="SUPFAM" id="SSF53474">
    <property type="entry name" value="alpha/beta-Hydrolases"/>
    <property type="match status" value="1"/>
</dbReference>
<dbReference type="GO" id="GO:0016787">
    <property type="term" value="F:hydrolase activity"/>
    <property type="evidence" value="ECO:0007669"/>
    <property type="project" value="UniProtKB-KW"/>
</dbReference>
<evidence type="ECO:0000313" key="5">
    <source>
        <dbReference type="EMBL" id="TDN79875.1"/>
    </source>
</evidence>
<sequence length="334" mass="35936">MTIDRRTLIGSAIGIGMAGMTSAAASAQDWPPAVPADRSPNRPAWPPRETFRIWPGRAPGSPETLPVDGSTMEGPADGRQLWVRGVAHPTLSVYRPEKPDGRAVLCMPGGGYKFLSVQNEGIHVAAAFNPHGITVFVLTYRLPGEGWANRADVPLQDAQRAMRVIRSRAAQWNIDPAKLGCIGFSAGGHLAASLTVGFDDKVYSPVDDADTQSARPAYSGLIYPVIDLSIGPNGDSTKSLVGPDATPEQYARYEASKRVTGDTPPMFIVQALDDPIVNPQNAINMMEAARAHEVPVEAHFFEHGGHGFGIKGLSEDMPAAHWPLFFRLWSAKHS</sequence>
<dbReference type="InterPro" id="IPR049492">
    <property type="entry name" value="BD-FAE-like_dom"/>
</dbReference>
<evidence type="ECO:0000256" key="3">
    <source>
        <dbReference type="SAM" id="SignalP"/>
    </source>
</evidence>
<keyword evidence="1" id="KW-0378">Hydrolase</keyword>
<dbReference type="RefSeq" id="WP_133496395.1">
    <property type="nucleotide sequence ID" value="NZ_BMLU01000011.1"/>
</dbReference>
<gene>
    <name evidence="5" type="ORF">EV664_11130</name>
</gene>
<evidence type="ECO:0000256" key="2">
    <source>
        <dbReference type="SAM" id="MobiDB-lite"/>
    </source>
</evidence>
<keyword evidence="6" id="KW-1185">Reference proteome</keyword>
<evidence type="ECO:0000259" key="4">
    <source>
        <dbReference type="Pfam" id="PF20434"/>
    </source>
</evidence>